<evidence type="ECO:0000313" key="4">
    <source>
        <dbReference type="Proteomes" id="UP000074914"/>
    </source>
</evidence>
<protein>
    <recommendedName>
        <fullName evidence="2">Glycoside-hydrolase family GH114 TIM-barrel domain-containing protein</fullName>
    </recommendedName>
</protein>
<dbReference type="SUPFAM" id="SSF51445">
    <property type="entry name" value="(Trans)glycosidases"/>
    <property type="match status" value="1"/>
</dbReference>
<dbReference type="PANTHER" id="PTHR35273">
    <property type="entry name" value="ALPHA-1,4 POLYGALACTOSAMINIDASE, PUTATIVE (AFU_ORTHOLOGUE AFUA_3G07890)-RELATED"/>
    <property type="match status" value="1"/>
</dbReference>
<name>A0ABN4M4Q4_9BURK</name>
<keyword evidence="1" id="KW-0732">Signal</keyword>
<dbReference type="InterPro" id="IPR017853">
    <property type="entry name" value="GH"/>
</dbReference>
<organism evidence="3 4">
    <name type="scientific">Collimonas pratensis</name>
    <dbReference type="NCBI Taxonomy" id="279113"/>
    <lineage>
        <taxon>Bacteria</taxon>
        <taxon>Pseudomonadati</taxon>
        <taxon>Pseudomonadota</taxon>
        <taxon>Betaproteobacteria</taxon>
        <taxon>Burkholderiales</taxon>
        <taxon>Oxalobacteraceae</taxon>
        <taxon>Collimonas</taxon>
    </lineage>
</organism>
<dbReference type="PANTHER" id="PTHR35273:SF2">
    <property type="entry name" value="ALPHA-GALACTOSIDASE"/>
    <property type="match status" value="1"/>
</dbReference>
<accession>A0ABN4M4Q4</accession>
<dbReference type="PROSITE" id="PS51257">
    <property type="entry name" value="PROKAR_LIPOPROTEIN"/>
    <property type="match status" value="1"/>
</dbReference>
<feature type="domain" description="Glycoside-hydrolase family GH114 TIM-barrel" evidence="2">
    <location>
        <begin position="49"/>
        <end position="273"/>
    </location>
</feature>
<gene>
    <name evidence="3" type="ORF">CPter291_0330</name>
</gene>
<dbReference type="RefSeq" id="WP_062111615.1">
    <property type="nucleotide sequence ID" value="NZ_CP013236.1"/>
</dbReference>
<feature type="signal peptide" evidence="1">
    <location>
        <begin position="1"/>
        <end position="26"/>
    </location>
</feature>
<keyword evidence="4" id="KW-1185">Reference proteome</keyword>
<evidence type="ECO:0000313" key="3">
    <source>
        <dbReference type="EMBL" id="AMP12620.1"/>
    </source>
</evidence>
<dbReference type="InterPro" id="IPR013785">
    <property type="entry name" value="Aldolase_TIM"/>
</dbReference>
<feature type="chain" id="PRO_5045866985" description="Glycoside-hydrolase family GH114 TIM-barrel domain-containing protein" evidence="1">
    <location>
        <begin position="27"/>
        <end position="281"/>
    </location>
</feature>
<dbReference type="EMBL" id="CP013236">
    <property type="protein sequence ID" value="AMP12620.1"/>
    <property type="molecule type" value="Genomic_DNA"/>
</dbReference>
<evidence type="ECO:0000259" key="2">
    <source>
        <dbReference type="Pfam" id="PF03537"/>
    </source>
</evidence>
<dbReference type="Gene3D" id="3.20.20.70">
    <property type="entry name" value="Aldolase class I"/>
    <property type="match status" value="1"/>
</dbReference>
<reference evidence="3 4" key="1">
    <citation type="submission" date="2015-11" db="EMBL/GenBank/DDBJ databases">
        <title>Exploring the genomic traits of fungus-feeding bacterial genus Collimonas.</title>
        <authorList>
            <person name="Song C."/>
            <person name="Schmidt R."/>
            <person name="de Jager V."/>
            <person name="Krzyzanowska D."/>
            <person name="Jongedijk E."/>
            <person name="Cankar K."/>
            <person name="Beekwilder J."/>
            <person name="van Veen A."/>
            <person name="de Boer W."/>
            <person name="van Veen J.A."/>
            <person name="Garbeva P."/>
        </authorList>
    </citation>
    <scope>NUCLEOTIDE SEQUENCE [LARGE SCALE GENOMIC DNA]</scope>
    <source>
        <strain evidence="3 4">Ter291</strain>
    </source>
</reference>
<dbReference type="Pfam" id="PF03537">
    <property type="entry name" value="Glyco_hydro_114"/>
    <property type="match status" value="1"/>
</dbReference>
<dbReference type="Proteomes" id="UP000074914">
    <property type="component" value="Chromosome"/>
</dbReference>
<evidence type="ECO:0000256" key="1">
    <source>
        <dbReference type="SAM" id="SignalP"/>
    </source>
</evidence>
<dbReference type="InterPro" id="IPR004352">
    <property type="entry name" value="GH114_TIM-barrel"/>
</dbReference>
<sequence>MNAIVKNTLLAGALSLLIAACGGSNAPPADSPRIAPAPSAMWRPALNDTWQWQLKEKINTSYPVAVYDIDLFDTPITTIQALQAAGKKVVCYFSAGSAENWRSDFASFQAADIGRALSEWEGENWLDTRSANVRKIMRTRLDLALSKGCNGVEPDNVDGYANPSGFSLSAATQLEYNRFLASEAHQRKLAVALKNDVRQLAELVGDFDFAVNEECHSYNECDAYQSFTLNGKPVFNAEYASSYATDVTARQTLCADARARNFHTLVLPLALNDGLRYSCEP</sequence>
<proteinExistence type="predicted"/>